<proteinExistence type="predicted"/>
<dbReference type="KEGG" id="vg:54992516"/>
<dbReference type="GeneID" id="54992516"/>
<gene>
    <name evidence="1" type="primary">49</name>
    <name evidence="1" type="ORF">PBI_HENDRIX_49</name>
</gene>
<protein>
    <submittedName>
        <fullName evidence="1">Uncharacterized protein</fullName>
    </submittedName>
</protein>
<evidence type="ECO:0000313" key="1">
    <source>
        <dbReference type="EMBL" id="AWN07720.1"/>
    </source>
</evidence>
<sequence length="80" mass="8863">MMRFVLGVLTGFGAAWAALAIWQHRAVPDIDPAIVPGVDEMDDIVYYGRRPSFRDSTAGDCTGFRGSIPYDAKRHEGMYP</sequence>
<name>A0A2U8UU79_9CAUD</name>
<dbReference type="Proteomes" id="UP000247284">
    <property type="component" value="Segment"/>
</dbReference>
<organism evidence="1 2">
    <name type="scientific">Microbacterium phage Hendrix</name>
    <dbReference type="NCBI Taxonomy" id="2182341"/>
    <lineage>
        <taxon>Viruses</taxon>
        <taxon>Duplodnaviria</taxon>
        <taxon>Heunggongvirae</taxon>
        <taxon>Uroviricota</taxon>
        <taxon>Caudoviricetes</taxon>
        <taxon>Rogerhendrixvirus</taxon>
        <taxon>Rogerhendrixvirus hendrix</taxon>
    </lineage>
</organism>
<reference evidence="2" key="1">
    <citation type="submission" date="2018-04" db="EMBL/GenBank/DDBJ databases">
        <authorList>
            <person name="Go L.Y."/>
            <person name="Mitchell J.A."/>
        </authorList>
    </citation>
    <scope>NUCLEOTIDE SEQUENCE [LARGE SCALE GENOMIC DNA]</scope>
</reference>
<evidence type="ECO:0000313" key="2">
    <source>
        <dbReference type="Proteomes" id="UP000247284"/>
    </source>
</evidence>
<dbReference type="RefSeq" id="YP_009801987.1">
    <property type="nucleotide sequence ID" value="NC_047977.1"/>
</dbReference>
<keyword evidence="2" id="KW-1185">Reference proteome</keyword>
<accession>A0A2U8UU79</accession>
<dbReference type="EMBL" id="MH183162">
    <property type="protein sequence ID" value="AWN07720.1"/>
    <property type="molecule type" value="Genomic_DNA"/>
</dbReference>